<sequence length="355" mass="40654">MRKYSYQTRVFSTRSCSFFSGLLFFCFSFLSYGQGLYILDGKNGTYRDGNIRDLDFIDGYAWRYSWKDLETGQGRYNFAPLEHIVTKLAAKNQKLSWVMMGDIPTYITSMRRVNTYISGGVLKPSPWDSTVLEQYANFIQAAANYPIADPQQGGRKVALKYHSAFGLIHPTFPGLPDGAIRDNASTKIYQVPGYSRSNLVDYHIDYVLDLVSRQFPGTPLVVSFWPIHDDNRRSPLWSDIQSEVLQFDNVMIWMDNLAASRPCTNCNPVTGYPSSTWAQHMTNTGARARTGFQMLSSWDKTFNSKHVPKVKNATPMDGINYAIDDFDADYFEIYVWDVEKTAWQANLRQLHNQLQ</sequence>
<keyword evidence="2" id="KW-1185">Reference proteome</keyword>
<evidence type="ECO:0000313" key="1">
    <source>
        <dbReference type="EMBL" id="RDV27495.1"/>
    </source>
</evidence>
<dbReference type="Proteomes" id="UP000256561">
    <property type="component" value="Unassembled WGS sequence"/>
</dbReference>
<evidence type="ECO:0000313" key="2">
    <source>
        <dbReference type="Proteomes" id="UP000256561"/>
    </source>
</evidence>
<protein>
    <recommendedName>
        <fullName evidence="3">GH26 domain-containing protein</fullName>
    </recommendedName>
</protein>
<evidence type="ECO:0008006" key="3">
    <source>
        <dbReference type="Google" id="ProtNLM"/>
    </source>
</evidence>
<reference evidence="2" key="1">
    <citation type="submission" date="2018-08" db="EMBL/GenBank/DDBJ databases">
        <authorList>
            <person name="Zhang J."/>
            <person name="Du Z.-J."/>
        </authorList>
    </citation>
    <scope>NUCLEOTIDE SEQUENCE [LARGE SCALE GENOMIC DNA]</scope>
    <source>
        <strain evidence="2">KCTC 52655</strain>
    </source>
</reference>
<dbReference type="Gene3D" id="3.20.20.80">
    <property type="entry name" value="Glycosidases"/>
    <property type="match status" value="1"/>
</dbReference>
<dbReference type="RefSeq" id="WP_115592396.1">
    <property type="nucleotide sequence ID" value="NZ_QRHA01000003.1"/>
</dbReference>
<dbReference type="EMBL" id="QRHA01000003">
    <property type="protein sequence ID" value="RDV27495.1"/>
    <property type="molecule type" value="Genomic_DNA"/>
</dbReference>
<organism evidence="1 2">
    <name type="scientific">Alteromonas aestuariivivens</name>
    <dbReference type="NCBI Taxonomy" id="1938339"/>
    <lineage>
        <taxon>Bacteria</taxon>
        <taxon>Pseudomonadati</taxon>
        <taxon>Pseudomonadota</taxon>
        <taxon>Gammaproteobacteria</taxon>
        <taxon>Alteromonadales</taxon>
        <taxon>Alteromonadaceae</taxon>
        <taxon>Alteromonas/Salinimonas group</taxon>
        <taxon>Alteromonas</taxon>
    </lineage>
</organism>
<dbReference type="AlphaFoldDB" id="A0A3D8MBP2"/>
<comment type="caution">
    <text evidence="1">The sequence shown here is derived from an EMBL/GenBank/DDBJ whole genome shotgun (WGS) entry which is preliminary data.</text>
</comment>
<dbReference type="OrthoDB" id="4047605at2"/>
<proteinExistence type="predicted"/>
<name>A0A3D8MBP2_9ALTE</name>
<accession>A0A3D8MBP2</accession>
<gene>
    <name evidence="1" type="ORF">DXV75_05560</name>
</gene>